<dbReference type="Proteomes" id="UP000049578">
    <property type="component" value="Unassembled WGS sequence"/>
</dbReference>
<reference evidence="3 4" key="1">
    <citation type="submission" date="2015-08" db="EMBL/GenBank/DDBJ databases">
        <title>Genome sequence of Streptococcus phocae subsp. phocae ATCC 51973T isolated from liver specimen obtained from seal.</title>
        <authorList>
            <person name="Avendano-Herrera R."/>
        </authorList>
    </citation>
    <scope>NUCLEOTIDE SEQUENCE [LARGE SCALE GENOMIC DNA]</scope>
    <source>
        <strain evidence="3 4">ATCC 51973</strain>
    </source>
</reference>
<comment type="caution">
    <text evidence="3">The sequence shown here is derived from an EMBL/GenBank/DDBJ whole genome shotgun (WGS) entry which is preliminary data.</text>
</comment>
<accession>A0A0P6S4K3</accession>
<dbReference type="AlphaFoldDB" id="A0A0P6S4K3"/>
<dbReference type="RefSeq" id="WP_054278976.1">
    <property type="nucleotide sequence ID" value="NZ_LHQM01000028.1"/>
</dbReference>
<dbReference type="PANTHER" id="PTHR15822:SF23">
    <property type="entry name" value="ENDONUCLEASE_EXONUCLEASE_PHOSPHATASE FAMILY PROTEIN"/>
    <property type="match status" value="1"/>
</dbReference>
<dbReference type="Gene3D" id="3.60.10.10">
    <property type="entry name" value="Endonuclease/exonuclease/phosphatase"/>
    <property type="match status" value="1"/>
</dbReference>
<keyword evidence="1" id="KW-0378">Hydrolase</keyword>
<feature type="domain" description="Endonuclease/exonuclease/phosphatase" evidence="2">
    <location>
        <begin position="20"/>
        <end position="262"/>
    </location>
</feature>
<gene>
    <name evidence="3" type="ORF">AKK44_06290</name>
</gene>
<dbReference type="PATRIC" id="fig|119224.3.peg.994"/>
<evidence type="ECO:0000259" key="2">
    <source>
        <dbReference type="Pfam" id="PF03372"/>
    </source>
</evidence>
<dbReference type="GO" id="GO:0016787">
    <property type="term" value="F:hydrolase activity"/>
    <property type="evidence" value="ECO:0007669"/>
    <property type="project" value="UniProtKB-KW"/>
</dbReference>
<keyword evidence="4" id="KW-1185">Reference proteome</keyword>
<dbReference type="InterPro" id="IPR036691">
    <property type="entry name" value="Endo/exonu/phosph_ase_sf"/>
</dbReference>
<dbReference type="InterPro" id="IPR051547">
    <property type="entry name" value="TDP2-like"/>
</dbReference>
<evidence type="ECO:0000313" key="3">
    <source>
        <dbReference type="EMBL" id="KPJ22104.1"/>
    </source>
</evidence>
<dbReference type="EMBL" id="LHQM01000028">
    <property type="protein sequence ID" value="KPJ22104.1"/>
    <property type="molecule type" value="Genomic_DNA"/>
</dbReference>
<dbReference type="InterPro" id="IPR005135">
    <property type="entry name" value="Endo/exonuclease/phosphatase"/>
</dbReference>
<evidence type="ECO:0000256" key="1">
    <source>
        <dbReference type="ARBA" id="ARBA00022801"/>
    </source>
</evidence>
<dbReference type="CDD" id="cd09079">
    <property type="entry name" value="RgfB-like"/>
    <property type="match status" value="1"/>
</dbReference>
<name>A0A0P6S4K3_9STRE</name>
<protein>
    <submittedName>
        <fullName evidence="3">Exodeoxyribonuclease III</fullName>
    </submittedName>
</protein>
<evidence type="ECO:0000313" key="4">
    <source>
        <dbReference type="Proteomes" id="UP000049578"/>
    </source>
</evidence>
<proteinExistence type="predicted"/>
<dbReference type="SUPFAM" id="SSF56219">
    <property type="entry name" value="DNase I-like"/>
    <property type="match status" value="1"/>
</dbReference>
<sequence>MTKLLTLNTHSWMAVNPLKKLVDLAEHILAEKYDLICLQEINQLIDSEIATDLPGYQPIAGTPAIRKDNFALLLIQYLSKHGQPYYWSWAYNHIGYTIYQEGVAILSKQPIEVSGLLLSETADDYDHHTRRALIANTTIDGQVVSVVNLHLSWFDKGFVGEWQRLEAHLLKETAPLIIMGDFNIPSGQAGYQMILDSPLALQDSHQVAGDVFGDHSILADIDGWESNKEALKVDHVFTSKDFTITASKITFEGGEAPVISDHYGLEVDLQLTAN</sequence>
<dbReference type="STRING" id="119224.AKK44_06290"/>
<organism evidence="3 4">
    <name type="scientific">Streptococcus phocae</name>
    <dbReference type="NCBI Taxonomy" id="119224"/>
    <lineage>
        <taxon>Bacteria</taxon>
        <taxon>Bacillati</taxon>
        <taxon>Bacillota</taxon>
        <taxon>Bacilli</taxon>
        <taxon>Lactobacillales</taxon>
        <taxon>Streptococcaceae</taxon>
        <taxon>Streptococcus</taxon>
    </lineage>
</organism>
<dbReference type="PANTHER" id="PTHR15822">
    <property type="entry name" value="TRAF AND TNF RECEPTOR-ASSOCIATED PROTEIN"/>
    <property type="match status" value="1"/>
</dbReference>
<dbReference type="Pfam" id="PF03372">
    <property type="entry name" value="Exo_endo_phos"/>
    <property type="match status" value="1"/>
</dbReference>